<feature type="region of interest" description="Disordered" evidence="6">
    <location>
        <begin position="365"/>
        <end position="395"/>
    </location>
</feature>
<feature type="transmembrane region" description="Helical" evidence="7">
    <location>
        <begin position="163"/>
        <end position="186"/>
    </location>
</feature>
<evidence type="ECO:0000256" key="4">
    <source>
        <dbReference type="ARBA" id="ARBA00022989"/>
    </source>
</evidence>
<accession>A0A5B8YDU2</accession>
<feature type="compositionally biased region" description="Basic and acidic residues" evidence="6">
    <location>
        <begin position="368"/>
        <end position="381"/>
    </location>
</feature>
<keyword evidence="9" id="KW-1185">Reference proteome</keyword>
<feature type="transmembrane region" description="Helical" evidence="7">
    <location>
        <begin position="30"/>
        <end position="48"/>
    </location>
</feature>
<keyword evidence="5 7" id="KW-0472">Membrane</keyword>
<reference evidence="8 9" key="1">
    <citation type="submission" date="2019-06" db="EMBL/GenBank/DDBJ databases">
        <title>Persicimonas caeni gen. nov., sp. nov., a predatory bacterium isolated from solar saltern.</title>
        <authorList>
            <person name="Wang S."/>
        </authorList>
    </citation>
    <scope>NUCLEOTIDE SEQUENCE [LARGE SCALE GENOMIC DNA]</scope>
    <source>
        <strain evidence="8 9">YN101</strain>
    </source>
</reference>
<dbReference type="AlphaFoldDB" id="A0A4Y6Q1U4"/>
<dbReference type="RefSeq" id="WP_141200592.1">
    <property type="nucleotide sequence ID" value="NZ_CP041186.1"/>
</dbReference>
<evidence type="ECO:0000256" key="7">
    <source>
        <dbReference type="SAM" id="Phobius"/>
    </source>
</evidence>
<gene>
    <name evidence="8" type="ORF">FIV42_26415</name>
</gene>
<dbReference type="GO" id="GO:0016020">
    <property type="term" value="C:membrane"/>
    <property type="evidence" value="ECO:0007669"/>
    <property type="project" value="UniProtKB-SubCell"/>
</dbReference>
<dbReference type="Proteomes" id="UP000315995">
    <property type="component" value="Chromosome"/>
</dbReference>
<evidence type="ECO:0000256" key="6">
    <source>
        <dbReference type="SAM" id="MobiDB-lite"/>
    </source>
</evidence>
<evidence type="ECO:0000313" key="8">
    <source>
        <dbReference type="EMBL" id="QDG54147.1"/>
    </source>
</evidence>
<dbReference type="Pfam" id="PF01594">
    <property type="entry name" value="AI-2E_transport"/>
    <property type="match status" value="1"/>
</dbReference>
<dbReference type="InterPro" id="IPR002549">
    <property type="entry name" value="AI-2E-like"/>
</dbReference>
<feature type="transmembrane region" description="Helical" evidence="7">
    <location>
        <begin position="222"/>
        <end position="243"/>
    </location>
</feature>
<dbReference type="PANTHER" id="PTHR21716:SF62">
    <property type="entry name" value="TRANSPORT PROTEIN YDBI-RELATED"/>
    <property type="match status" value="1"/>
</dbReference>
<dbReference type="OrthoDB" id="5761230at2"/>
<evidence type="ECO:0000313" key="9">
    <source>
        <dbReference type="Proteomes" id="UP000315995"/>
    </source>
</evidence>
<feature type="transmembrane region" description="Helical" evidence="7">
    <location>
        <begin position="275"/>
        <end position="298"/>
    </location>
</feature>
<dbReference type="GO" id="GO:0055085">
    <property type="term" value="P:transmembrane transport"/>
    <property type="evidence" value="ECO:0007669"/>
    <property type="project" value="TreeGrafter"/>
</dbReference>
<evidence type="ECO:0000256" key="1">
    <source>
        <dbReference type="ARBA" id="ARBA00004141"/>
    </source>
</evidence>
<keyword evidence="4 7" id="KW-1133">Transmembrane helix</keyword>
<protein>
    <submittedName>
        <fullName evidence="8">AI-2E family transporter</fullName>
    </submittedName>
</protein>
<comment type="subcellular location">
    <subcellularLocation>
        <location evidence="1">Membrane</location>
        <topology evidence="1">Multi-pass membrane protein</topology>
    </subcellularLocation>
</comment>
<evidence type="ECO:0000256" key="5">
    <source>
        <dbReference type="ARBA" id="ARBA00023136"/>
    </source>
</evidence>
<name>A0A4Y6Q1U4_PERCE</name>
<sequence length="395" mass="42490">MATEEPRMDRHDEGIDKTDRSKFSSYTGRVITAITIAVVIVASLVIFWRLLSVLLVIFAGVLLAVFLRGLTNFLSEKTPLSHGWSLFAVIFGLLALSAGTLWLLAPPVSSQVGQITQKVPEALDQLESWAKGSSFGRSIVAEVSSLDQGSLSETIGWKRISGAFSSAIGVAANVFFILAVGIYLAVDPALYKRGIVRMVPKHWRERAEEVLDVISHQLGWWLVGRLLSMLAVAVLTTIGLWLLGVPLPLVLGLLSGLLSFVPIIGPIVSFVPAGLMALLVSPVFVLYTAALYVGVQILEGYFITPIIQQRTVSLPPALILIAQLIAGVLFGLIGVLVATPVTVLVVALINLVYIEDILGDETSLSEKVPSEVRRDTSERTRSAGFPKGSEPQTTG</sequence>
<dbReference type="EMBL" id="CP041186">
    <property type="protein sequence ID" value="QDG54147.1"/>
    <property type="molecule type" value="Genomic_DNA"/>
</dbReference>
<accession>A0A4Y6Q1U4</accession>
<feature type="transmembrane region" description="Helical" evidence="7">
    <location>
        <begin position="318"/>
        <end position="349"/>
    </location>
</feature>
<organism evidence="8 9">
    <name type="scientific">Persicimonas caeni</name>
    <dbReference type="NCBI Taxonomy" id="2292766"/>
    <lineage>
        <taxon>Bacteria</taxon>
        <taxon>Deltaproteobacteria</taxon>
        <taxon>Bradymonadales</taxon>
        <taxon>Bradymonadaceae</taxon>
        <taxon>Persicimonas</taxon>
    </lineage>
</organism>
<feature type="transmembrane region" description="Helical" evidence="7">
    <location>
        <begin position="86"/>
        <end position="105"/>
    </location>
</feature>
<evidence type="ECO:0000256" key="2">
    <source>
        <dbReference type="ARBA" id="ARBA00009773"/>
    </source>
</evidence>
<proteinExistence type="inferred from homology"/>
<comment type="similarity">
    <text evidence="2">Belongs to the autoinducer-2 exporter (AI-2E) (TC 2.A.86) family.</text>
</comment>
<keyword evidence="3 7" id="KW-0812">Transmembrane</keyword>
<feature type="transmembrane region" description="Helical" evidence="7">
    <location>
        <begin position="249"/>
        <end position="268"/>
    </location>
</feature>
<feature type="transmembrane region" description="Helical" evidence="7">
    <location>
        <begin position="54"/>
        <end position="74"/>
    </location>
</feature>
<evidence type="ECO:0000256" key="3">
    <source>
        <dbReference type="ARBA" id="ARBA00022692"/>
    </source>
</evidence>
<dbReference type="PANTHER" id="PTHR21716">
    <property type="entry name" value="TRANSMEMBRANE PROTEIN"/>
    <property type="match status" value="1"/>
</dbReference>